<comment type="caution">
    <text evidence="1">The sequence shown here is derived from an EMBL/GenBank/DDBJ whole genome shotgun (WGS) entry which is preliminary data.</text>
</comment>
<dbReference type="Proteomes" id="UP001076464">
    <property type="component" value="Unassembled WGS sequence"/>
</dbReference>
<organism evidence="1 2">
    <name type="scientific">Roseateles hydrophilus</name>
    <dbReference type="NCBI Taxonomy" id="2975054"/>
    <lineage>
        <taxon>Bacteria</taxon>
        <taxon>Pseudomonadati</taxon>
        <taxon>Pseudomonadota</taxon>
        <taxon>Betaproteobacteria</taxon>
        <taxon>Burkholderiales</taxon>
        <taxon>Sphaerotilaceae</taxon>
        <taxon>Roseateles</taxon>
    </lineage>
</organism>
<sequence length="483" mass="52823">MNATARYSQVLLAFWRQGQFLSRWGRIVVAALMLLICVGGALWLPTALAWRVPLGCLVVIVLSTWMAMAMSLQEQNQPTAARTVPGHVRTLRRAALAGWATSTLLFTLLGWALAPIHQMLPLLLCSGFLATFLLWTTRLVWLWLMMMLISPLSVAFGQHLAPLRQLIATLWETQTFGVLTLCLLFQAWLVMRAFADGSAKHQARYARLMLMRRVMQMQMEGKAPAIHSWAPFEWLGRPYVRILSAWLQHVLARADNTCLRSVMARAEIVLHGQQHWLRVALAMGTILALVLIAFTLVLASTGAQLGVVLKHGSFGMGIGIASAGFSTAFTLSYTLWGSRREQALLRLLPGMPQGRAVNIAIARLQWRDFVVAGLLTTALLFALGLAAGNQLLLSLPLAALPVAAFMLTRRPALLRAPTSMTAVAPSFAFLTLAGICHTLAAEQIVPLWMQGLALTGLTAALLAWRWPRLAAAPSALPAGRLVA</sequence>
<name>A0ACC6C8W9_9BURK</name>
<protein>
    <submittedName>
        <fullName evidence="1">Uncharacterized protein</fullName>
    </submittedName>
</protein>
<reference evidence="1" key="1">
    <citation type="submission" date="2022-08" db="EMBL/GenBank/DDBJ databases">
        <title>Genome sequencing of Pelomonas sp. UHG3.</title>
        <authorList>
            <person name="So Y."/>
        </authorList>
    </citation>
    <scope>NUCLEOTIDE SEQUENCE</scope>
    <source>
        <strain evidence="1">UHG3</strain>
    </source>
</reference>
<evidence type="ECO:0000313" key="2">
    <source>
        <dbReference type="Proteomes" id="UP001076464"/>
    </source>
</evidence>
<accession>A0ACC6C8W9</accession>
<proteinExistence type="predicted"/>
<gene>
    <name evidence="1" type="ORF">NYO99_07840</name>
</gene>
<keyword evidence="2" id="KW-1185">Reference proteome</keyword>
<dbReference type="EMBL" id="JAPPUY010000002">
    <property type="protein sequence ID" value="MCY4744877.1"/>
    <property type="molecule type" value="Genomic_DNA"/>
</dbReference>
<evidence type="ECO:0000313" key="1">
    <source>
        <dbReference type="EMBL" id="MCY4744877.1"/>
    </source>
</evidence>